<sequence>MPFRIVIPARFASTRLPAKALADIHGKPMVVRVAEAARRVHGAADLWIATDHAEIVEAVRRHGFQAVMTRPDHASGTDRIAEVVETLGWGEDEIVVNIQGDEPLIEPTLVERVAAALHQNPDAAIATASHAISDAVDFFNPNVVKVVCTADGRALYFSRAPIPWDRDGFASSRGELSPGFPAQRHIGLYAYRVAFLRRYGRLAPAPMERSEALEQLRALWHGFAIRVVSCDHPPAAGVDTQEDLERVRREFARGVI</sequence>
<evidence type="ECO:0000313" key="4">
    <source>
        <dbReference type="EMBL" id="OIQ92923.1"/>
    </source>
</evidence>
<dbReference type="GO" id="GO:0044281">
    <property type="term" value="P:small molecule metabolic process"/>
    <property type="evidence" value="ECO:0007669"/>
    <property type="project" value="UniProtKB-ARBA"/>
</dbReference>
<keyword evidence="2 4" id="KW-0808">Transferase</keyword>
<gene>
    <name evidence="4" type="primary">kdsB_6</name>
    <name evidence="4" type="ORF">GALL_251380</name>
</gene>
<dbReference type="FunFam" id="3.90.550.10:FF:000011">
    <property type="entry name" value="3-deoxy-manno-octulosonate cytidylyltransferase"/>
    <property type="match status" value="1"/>
</dbReference>
<keyword evidence="3 4" id="KW-0548">Nucleotidyltransferase</keyword>
<dbReference type="NCBIfam" id="NF003952">
    <property type="entry name" value="PRK05450.1-5"/>
    <property type="match status" value="1"/>
</dbReference>
<evidence type="ECO:0000256" key="1">
    <source>
        <dbReference type="ARBA" id="ARBA00004370"/>
    </source>
</evidence>
<reference evidence="4" key="1">
    <citation type="submission" date="2016-10" db="EMBL/GenBank/DDBJ databases">
        <title>Sequence of Gallionella enrichment culture.</title>
        <authorList>
            <person name="Poehlein A."/>
            <person name="Muehling M."/>
            <person name="Daniel R."/>
        </authorList>
    </citation>
    <scope>NUCLEOTIDE SEQUENCE</scope>
</reference>
<dbReference type="EC" id="2.7.7.38" evidence="4"/>
<dbReference type="InterPro" id="IPR003329">
    <property type="entry name" value="Cytidylyl_trans"/>
</dbReference>
<dbReference type="CDD" id="cd02517">
    <property type="entry name" value="CMP-KDO-Synthetase"/>
    <property type="match status" value="1"/>
</dbReference>
<dbReference type="NCBIfam" id="TIGR00466">
    <property type="entry name" value="kdsB"/>
    <property type="match status" value="1"/>
</dbReference>
<evidence type="ECO:0000256" key="3">
    <source>
        <dbReference type="ARBA" id="ARBA00022695"/>
    </source>
</evidence>
<proteinExistence type="inferred from homology"/>
<dbReference type="SUPFAM" id="SSF53448">
    <property type="entry name" value="Nucleotide-diphospho-sugar transferases"/>
    <property type="match status" value="1"/>
</dbReference>
<protein>
    <submittedName>
        <fullName evidence="4">3-deoxy-manno-octulosonate cytidylyltransferase</fullName>
        <ecNumber evidence="4">2.7.7.38</ecNumber>
    </submittedName>
</protein>
<dbReference type="Pfam" id="PF02348">
    <property type="entry name" value="CTP_transf_3"/>
    <property type="match status" value="1"/>
</dbReference>
<dbReference type="InterPro" id="IPR004528">
    <property type="entry name" value="KdsB"/>
</dbReference>
<dbReference type="GO" id="GO:1901137">
    <property type="term" value="P:carbohydrate derivative biosynthetic process"/>
    <property type="evidence" value="ECO:0007669"/>
    <property type="project" value="UniProtKB-ARBA"/>
</dbReference>
<dbReference type="InterPro" id="IPR029044">
    <property type="entry name" value="Nucleotide-diphossugar_trans"/>
</dbReference>
<dbReference type="AlphaFoldDB" id="A0A1J5RTY1"/>
<dbReference type="PANTHER" id="PTHR42866:SF2">
    <property type="entry name" value="3-DEOXY-MANNO-OCTULOSONATE CYTIDYLYLTRANSFERASE, MITOCHONDRIAL"/>
    <property type="match status" value="1"/>
</dbReference>
<accession>A0A1J5RTY1</accession>
<dbReference type="HAMAP" id="MF_00057">
    <property type="entry name" value="KdsB"/>
    <property type="match status" value="1"/>
</dbReference>
<dbReference type="NCBIfam" id="NF009905">
    <property type="entry name" value="PRK13368.1"/>
    <property type="match status" value="1"/>
</dbReference>
<dbReference type="GO" id="GO:0008690">
    <property type="term" value="F:3-deoxy-manno-octulosonate cytidylyltransferase activity"/>
    <property type="evidence" value="ECO:0007669"/>
    <property type="project" value="UniProtKB-EC"/>
</dbReference>
<dbReference type="NCBIfam" id="NF003950">
    <property type="entry name" value="PRK05450.1-3"/>
    <property type="match status" value="1"/>
</dbReference>
<dbReference type="Gene3D" id="3.90.550.10">
    <property type="entry name" value="Spore Coat Polysaccharide Biosynthesis Protein SpsA, Chain A"/>
    <property type="match status" value="1"/>
</dbReference>
<name>A0A1J5RTY1_9ZZZZ</name>
<dbReference type="PANTHER" id="PTHR42866">
    <property type="entry name" value="3-DEOXY-MANNO-OCTULOSONATE CYTIDYLYLTRANSFERASE"/>
    <property type="match status" value="1"/>
</dbReference>
<dbReference type="GO" id="GO:0016020">
    <property type="term" value="C:membrane"/>
    <property type="evidence" value="ECO:0007669"/>
    <property type="project" value="UniProtKB-SubCell"/>
</dbReference>
<dbReference type="EMBL" id="MLJW01000219">
    <property type="protein sequence ID" value="OIQ92923.1"/>
    <property type="molecule type" value="Genomic_DNA"/>
</dbReference>
<organism evidence="4">
    <name type="scientific">mine drainage metagenome</name>
    <dbReference type="NCBI Taxonomy" id="410659"/>
    <lineage>
        <taxon>unclassified sequences</taxon>
        <taxon>metagenomes</taxon>
        <taxon>ecological metagenomes</taxon>
    </lineage>
</organism>
<evidence type="ECO:0000256" key="2">
    <source>
        <dbReference type="ARBA" id="ARBA00022679"/>
    </source>
</evidence>
<comment type="subcellular location">
    <subcellularLocation>
        <location evidence="1">Membrane</location>
    </subcellularLocation>
</comment>
<dbReference type="GO" id="GO:0005829">
    <property type="term" value="C:cytosol"/>
    <property type="evidence" value="ECO:0007669"/>
    <property type="project" value="TreeGrafter"/>
</dbReference>
<comment type="caution">
    <text evidence="4">The sequence shown here is derived from an EMBL/GenBank/DDBJ whole genome shotgun (WGS) entry which is preliminary data.</text>
</comment>